<gene>
    <name evidence="1" type="ORF">BS47DRAFT_1397561</name>
</gene>
<evidence type="ECO:0000313" key="2">
    <source>
        <dbReference type="Proteomes" id="UP000886523"/>
    </source>
</evidence>
<dbReference type="EMBL" id="MU129052">
    <property type="protein sequence ID" value="KAF9508713.1"/>
    <property type="molecule type" value="Genomic_DNA"/>
</dbReference>
<keyword evidence="2" id="KW-1185">Reference proteome</keyword>
<sequence>MLSVSEGTTLSLHHLYVEDEEIQPGPLPLPFIQSWNNFLTAAVQLCSLQLVGVNYAHHGFRCGVFPPLPDTLHHLDFSIILDSTLLVALDIIQHASHAVCQINLILTEWPGAWSALDALVSIGEKFPVLEQLEQLHIYTPYFSSPLDPDVDWTTVLLNWLPQSIPQSVAKIIIIDESGLSTCTMFLEWLDQVPHPIHGVVNALPGAPHCHPSPLFPEFTPSGSKSPDHPHYGPSSCLHILADGDPLLDISPVQHLENTCIL</sequence>
<evidence type="ECO:0000313" key="1">
    <source>
        <dbReference type="EMBL" id="KAF9508713.1"/>
    </source>
</evidence>
<comment type="caution">
    <text evidence="1">The sequence shown here is derived from an EMBL/GenBank/DDBJ whole genome shotgun (WGS) entry which is preliminary data.</text>
</comment>
<protein>
    <submittedName>
        <fullName evidence="1">Uncharacterized protein</fullName>
    </submittedName>
</protein>
<organism evidence="1 2">
    <name type="scientific">Hydnum rufescens UP504</name>
    <dbReference type="NCBI Taxonomy" id="1448309"/>
    <lineage>
        <taxon>Eukaryota</taxon>
        <taxon>Fungi</taxon>
        <taxon>Dikarya</taxon>
        <taxon>Basidiomycota</taxon>
        <taxon>Agaricomycotina</taxon>
        <taxon>Agaricomycetes</taxon>
        <taxon>Cantharellales</taxon>
        <taxon>Hydnaceae</taxon>
        <taxon>Hydnum</taxon>
    </lineage>
</organism>
<dbReference type="AlphaFoldDB" id="A0A9P6AMV7"/>
<dbReference type="Proteomes" id="UP000886523">
    <property type="component" value="Unassembled WGS sequence"/>
</dbReference>
<name>A0A9P6AMV7_9AGAM</name>
<accession>A0A9P6AMV7</accession>
<reference evidence="1" key="1">
    <citation type="journal article" date="2020" name="Nat. Commun.">
        <title>Large-scale genome sequencing of mycorrhizal fungi provides insights into the early evolution of symbiotic traits.</title>
        <authorList>
            <person name="Miyauchi S."/>
            <person name="Kiss E."/>
            <person name="Kuo A."/>
            <person name="Drula E."/>
            <person name="Kohler A."/>
            <person name="Sanchez-Garcia M."/>
            <person name="Morin E."/>
            <person name="Andreopoulos B."/>
            <person name="Barry K.W."/>
            <person name="Bonito G."/>
            <person name="Buee M."/>
            <person name="Carver A."/>
            <person name="Chen C."/>
            <person name="Cichocki N."/>
            <person name="Clum A."/>
            <person name="Culley D."/>
            <person name="Crous P.W."/>
            <person name="Fauchery L."/>
            <person name="Girlanda M."/>
            <person name="Hayes R.D."/>
            <person name="Keri Z."/>
            <person name="LaButti K."/>
            <person name="Lipzen A."/>
            <person name="Lombard V."/>
            <person name="Magnuson J."/>
            <person name="Maillard F."/>
            <person name="Murat C."/>
            <person name="Nolan M."/>
            <person name="Ohm R.A."/>
            <person name="Pangilinan J."/>
            <person name="Pereira M.F."/>
            <person name="Perotto S."/>
            <person name="Peter M."/>
            <person name="Pfister S."/>
            <person name="Riley R."/>
            <person name="Sitrit Y."/>
            <person name="Stielow J.B."/>
            <person name="Szollosi G."/>
            <person name="Zifcakova L."/>
            <person name="Stursova M."/>
            <person name="Spatafora J.W."/>
            <person name="Tedersoo L."/>
            <person name="Vaario L.M."/>
            <person name="Yamada A."/>
            <person name="Yan M."/>
            <person name="Wang P."/>
            <person name="Xu J."/>
            <person name="Bruns T."/>
            <person name="Baldrian P."/>
            <person name="Vilgalys R."/>
            <person name="Dunand C."/>
            <person name="Henrissat B."/>
            <person name="Grigoriev I.V."/>
            <person name="Hibbett D."/>
            <person name="Nagy L.G."/>
            <person name="Martin F.M."/>
        </authorList>
    </citation>
    <scope>NUCLEOTIDE SEQUENCE</scope>
    <source>
        <strain evidence="1">UP504</strain>
    </source>
</reference>
<proteinExistence type="predicted"/>